<accession>A0A915LR11</accession>
<reference evidence="3" key="1">
    <citation type="submission" date="2022-11" db="UniProtKB">
        <authorList>
            <consortium name="WormBaseParasite"/>
        </authorList>
    </citation>
    <scope>IDENTIFICATION</scope>
</reference>
<keyword evidence="1" id="KW-0812">Transmembrane</keyword>
<evidence type="ECO:0000313" key="3">
    <source>
        <dbReference type="WBParaSite" id="scaffold16975_cov312.g18458"/>
    </source>
</evidence>
<dbReference type="Proteomes" id="UP000887561">
    <property type="component" value="Unplaced"/>
</dbReference>
<proteinExistence type="predicted"/>
<sequence>ESAYQGTCHINVLSSLVGLFTGGMGLGAVHRFRWRLNNAGLLANYVHYFLSG</sequence>
<dbReference type="WBParaSite" id="scaffold16975_cov312.g18458">
    <property type="protein sequence ID" value="scaffold16975_cov312.g18458"/>
    <property type="gene ID" value="scaffold16975_cov312.g18458"/>
</dbReference>
<evidence type="ECO:0000256" key="1">
    <source>
        <dbReference type="SAM" id="Phobius"/>
    </source>
</evidence>
<protein>
    <submittedName>
        <fullName evidence="3">Cytochrome oxidase subunit I</fullName>
    </submittedName>
</protein>
<keyword evidence="1" id="KW-1133">Transmembrane helix</keyword>
<organism evidence="2 3">
    <name type="scientific">Meloidogyne javanica</name>
    <name type="common">Root-knot nematode worm</name>
    <dbReference type="NCBI Taxonomy" id="6303"/>
    <lineage>
        <taxon>Eukaryota</taxon>
        <taxon>Metazoa</taxon>
        <taxon>Ecdysozoa</taxon>
        <taxon>Nematoda</taxon>
        <taxon>Chromadorea</taxon>
        <taxon>Rhabditida</taxon>
        <taxon>Tylenchina</taxon>
        <taxon>Tylenchomorpha</taxon>
        <taxon>Tylenchoidea</taxon>
        <taxon>Meloidogynidae</taxon>
        <taxon>Meloidogyninae</taxon>
        <taxon>Meloidogyne</taxon>
        <taxon>Meloidogyne incognita group</taxon>
    </lineage>
</organism>
<evidence type="ECO:0000313" key="2">
    <source>
        <dbReference type="Proteomes" id="UP000887561"/>
    </source>
</evidence>
<feature type="transmembrane region" description="Helical" evidence="1">
    <location>
        <begin position="12"/>
        <end position="29"/>
    </location>
</feature>
<name>A0A915LR11_MELJA</name>
<keyword evidence="1" id="KW-0472">Membrane</keyword>
<keyword evidence="2" id="KW-1185">Reference proteome</keyword>
<dbReference type="AlphaFoldDB" id="A0A915LR11"/>